<sequence>MPARFAVCSETSNKEQLSHLSVSPLKYLHVPLQQQRTTQNNRPFECSLGKSTTADLDAPKIEVHETADMVPPT</sequence>
<evidence type="ECO:0000313" key="3">
    <source>
        <dbReference type="WBParaSite" id="TCNE_0001085501-mRNA-1"/>
    </source>
</evidence>
<proteinExistence type="predicted"/>
<dbReference type="WBParaSite" id="TCNE_0001085501-mRNA-1">
    <property type="protein sequence ID" value="TCNE_0001085501-mRNA-1"/>
    <property type="gene ID" value="TCNE_0001085501"/>
</dbReference>
<gene>
    <name evidence="1" type="ORF">TCNE_LOCUS10855</name>
</gene>
<dbReference type="AlphaFoldDB" id="A0A183UQT5"/>
<accession>A0A183UQT5</accession>
<protein>
    <submittedName>
        <fullName evidence="1 3">Uncharacterized protein</fullName>
    </submittedName>
</protein>
<name>A0A183UQT5_TOXCA</name>
<reference evidence="3" key="1">
    <citation type="submission" date="2016-06" db="UniProtKB">
        <authorList>
            <consortium name="WormBaseParasite"/>
        </authorList>
    </citation>
    <scope>IDENTIFICATION</scope>
</reference>
<organism evidence="2 3">
    <name type="scientific">Toxocara canis</name>
    <name type="common">Canine roundworm</name>
    <dbReference type="NCBI Taxonomy" id="6265"/>
    <lineage>
        <taxon>Eukaryota</taxon>
        <taxon>Metazoa</taxon>
        <taxon>Ecdysozoa</taxon>
        <taxon>Nematoda</taxon>
        <taxon>Chromadorea</taxon>
        <taxon>Rhabditida</taxon>
        <taxon>Spirurina</taxon>
        <taxon>Ascaridomorpha</taxon>
        <taxon>Ascaridoidea</taxon>
        <taxon>Toxocaridae</taxon>
        <taxon>Toxocara</taxon>
    </lineage>
</organism>
<keyword evidence="2" id="KW-1185">Reference proteome</keyword>
<reference evidence="1 2" key="2">
    <citation type="submission" date="2018-11" db="EMBL/GenBank/DDBJ databases">
        <authorList>
            <consortium name="Pathogen Informatics"/>
        </authorList>
    </citation>
    <scope>NUCLEOTIDE SEQUENCE [LARGE SCALE GENOMIC DNA]</scope>
</reference>
<dbReference type="EMBL" id="UYWY01020642">
    <property type="protein sequence ID" value="VDM42176.1"/>
    <property type="molecule type" value="Genomic_DNA"/>
</dbReference>
<evidence type="ECO:0000313" key="2">
    <source>
        <dbReference type="Proteomes" id="UP000050794"/>
    </source>
</evidence>
<evidence type="ECO:0000313" key="1">
    <source>
        <dbReference type="EMBL" id="VDM42176.1"/>
    </source>
</evidence>
<dbReference type="Proteomes" id="UP000050794">
    <property type="component" value="Unassembled WGS sequence"/>
</dbReference>